<name>A0A550JIM4_9BACT</name>
<proteinExistence type="inferred from homology"/>
<keyword evidence="7 9" id="KW-1133">Transmembrane helix</keyword>
<comment type="subcellular location">
    <subcellularLocation>
        <location evidence="1 9">Cell membrane</location>
        <topology evidence="1 9">Multi-pass membrane protein</topology>
    </subcellularLocation>
</comment>
<evidence type="ECO:0000256" key="9">
    <source>
        <dbReference type="RuleBase" id="RU363043"/>
    </source>
</evidence>
<dbReference type="Proteomes" id="UP000317155">
    <property type="component" value="Unassembled WGS sequence"/>
</dbReference>
<evidence type="ECO:0000313" key="12">
    <source>
        <dbReference type="EMBL" id="TRO83051.1"/>
    </source>
</evidence>
<dbReference type="SUPFAM" id="SSF161098">
    <property type="entry name" value="MetI-like"/>
    <property type="match status" value="1"/>
</dbReference>
<gene>
    <name evidence="12" type="primary">pstA</name>
    <name evidence="12" type="ORF">FL622_02920</name>
</gene>
<evidence type="ECO:0000256" key="3">
    <source>
        <dbReference type="ARBA" id="ARBA00016864"/>
    </source>
</evidence>
<feature type="transmembrane region" description="Helical" evidence="9">
    <location>
        <begin position="366"/>
        <end position="391"/>
    </location>
</feature>
<feature type="transmembrane region" description="Helical" evidence="9">
    <location>
        <begin position="276"/>
        <end position="305"/>
    </location>
</feature>
<evidence type="ECO:0000256" key="7">
    <source>
        <dbReference type="ARBA" id="ARBA00022989"/>
    </source>
</evidence>
<dbReference type="PROSITE" id="PS50928">
    <property type="entry name" value="ABC_TM1"/>
    <property type="match status" value="1"/>
</dbReference>
<evidence type="ECO:0000259" key="11">
    <source>
        <dbReference type="PROSITE" id="PS50928"/>
    </source>
</evidence>
<evidence type="ECO:0000256" key="8">
    <source>
        <dbReference type="ARBA" id="ARBA00023136"/>
    </source>
</evidence>
<feature type="coiled-coil region" evidence="10">
    <location>
        <begin position="137"/>
        <end position="185"/>
    </location>
</feature>
<evidence type="ECO:0000256" key="1">
    <source>
        <dbReference type="ARBA" id="ARBA00004651"/>
    </source>
</evidence>
<dbReference type="PANTHER" id="PTHR43470">
    <property type="entry name" value="PHOSPHATE TRANSPORT SYSTEM PERMEASE PROTEIN PSTA-RELATED"/>
    <property type="match status" value="1"/>
</dbReference>
<dbReference type="AlphaFoldDB" id="A0A550JIM4"/>
<comment type="caution">
    <text evidence="12">The sequence shown here is derived from an EMBL/GenBank/DDBJ whole genome shotgun (WGS) entry which is preliminary data.</text>
</comment>
<dbReference type="PANTHER" id="PTHR43470:SF6">
    <property type="entry name" value="PHOSPHATE TRANSPORT SYSTEM PERMEASE PROTEIN PSTA"/>
    <property type="match status" value="1"/>
</dbReference>
<dbReference type="GO" id="GO:0005315">
    <property type="term" value="F:phosphate transmembrane transporter activity"/>
    <property type="evidence" value="ECO:0007669"/>
    <property type="project" value="InterPro"/>
</dbReference>
<feature type="transmembrane region" description="Helical" evidence="9">
    <location>
        <begin position="412"/>
        <end position="434"/>
    </location>
</feature>
<feature type="transmembrane region" description="Helical" evidence="9">
    <location>
        <begin position="325"/>
        <end position="346"/>
    </location>
</feature>
<evidence type="ECO:0000313" key="13">
    <source>
        <dbReference type="Proteomes" id="UP000317155"/>
    </source>
</evidence>
<dbReference type="EMBL" id="VJVV01000002">
    <property type="protein sequence ID" value="TRO83051.1"/>
    <property type="molecule type" value="Genomic_DNA"/>
</dbReference>
<keyword evidence="8 9" id="KW-0472">Membrane</keyword>
<dbReference type="NCBIfam" id="TIGR00974">
    <property type="entry name" value="3a0107s02c"/>
    <property type="match status" value="1"/>
</dbReference>
<evidence type="ECO:0000256" key="5">
    <source>
        <dbReference type="ARBA" id="ARBA00022475"/>
    </source>
</evidence>
<protein>
    <recommendedName>
        <fullName evidence="3 9">Phosphate transport system permease protein PstA</fullName>
    </recommendedName>
</protein>
<reference evidence="12 13" key="1">
    <citation type="submission" date="2019-07" db="EMBL/GenBank/DDBJ databases">
        <title>Insights of Desulfuromonas acetexigens electromicrobiology.</title>
        <authorList>
            <person name="Katuri K."/>
            <person name="Sapireddy V."/>
            <person name="Shaw D.R."/>
            <person name="Saikaly P."/>
        </authorList>
    </citation>
    <scope>NUCLEOTIDE SEQUENCE [LARGE SCALE GENOMIC DNA]</scope>
    <source>
        <strain evidence="12 13">2873</strain>
    </source>
</reference>
<dbReference type="OrthoDB" id="9807065at2"/>
<organism evidence="12 13">
    <name type="scientific">Trichloromonas acetexigens</name>
    <dbReference type="NCBI Taxonomy" id="38815"/>
    <lineage>
        <taxon>Bacteria</taxon>
        <taxon>Pseudomonadati</taxon>
        <taxon>Thermodesulfobacteriota</taxon>
        <taxon>Desulfuromonadia</taxon>
        <taxon>Desulfuromonadales</taxon>
        <taxon>Trichloromonadaceae</taxon>
        <taxon>Trichloromonas</taxon>
    </lineage>
</organism>
<keyword evidence="4" id="KW-0813">Transport</keyword>
<dbReference type="InterPro" id="IPR000515">
    <property type="entry name" value="MetI-like"/>
</dbReference>
<feature type="transmembrane region" description="Helical" evidence="9">
    <location>
        <begin position="12"/>
        <end position="42"/>
    </location>
</feature>
<dbReference type="RefSeq" id="WP_092055380.1">
    <property type="nucleotide sequence ID" value="NZ_FOJJ01000012.1"/>
</dbReference>
<dbReference type="InterPro" id="IPR035906">
    <property type="entry name" value="MetI-like_sf"/>
</dbReference>
<keyword evidence="10" id="KW-0175">Coiled coil</keyword>
<dbReference type="GO" id="GO:0035435">
    <property type="term" value="P:phosphate ion transmembrane transport"/>
    <property type="evidence" value="ECO:0007669"/>
    <property type="project" value="InterPro"/>
</dbReference>
<sequence length="528" mass="57709">MKKYWREGEPMVWATGAAMALTLIIAATLIIVILINGLGVFWPKNLTLATLDDGSRVLGEITQRKLAASGEGMRLQFKIGNRDLYGLDFRWIDEANIVNREEPAAALVLERKEYGNFYGMLTSVSGPNLSGTDLPALQRLLERVAEQNEGVRKLDKEMAALNREVAKLEQRRQKLAHQGAEENAQAIADIDQRLGQLRAGFERIMAEQAAAAAELRDYTATFVAADGQEKTLQASEIVRHYPPNALGVWGKSLVYLDKVKELFVGEPREANTEGGLFPAIFGTVMLIFLMSLFSFPLGVLAAVYLKEYAKDGPLVRMVRIAVNNLAGIPSIVYGIFGLGFFVYGLGSGLDQLLFPERLPTPTFGTGGILWASLTLALLTVPVVIVATEEALGAISAGIREGSLALGSTKFQTLVRILLPMASPGIMTGLILAMARAAGEVAPLMITGVVKLAPTLPLDGTFPFLHLDRKFMHLGFHIYDIAFQSPNVEAALPMVYVTTLLLVLIVLMMSSLAIYLRNKMKKRYTYGTF</sequence>
<dbReference type="Gene3D" id="1.10.3720.10">
    <property type="entry name" value="MetI-like"/>
    <property type="match status" value="1"/>
</dbReference>
<feature type="transmembrane region" description="Helical" evidence="9">
    <location>
        <begin position="493"/>
        <end position="515"/>
    </location>
</feature>
<keyword evidence="6 9" id="KW-0812">Transmembrane</keyword>
<evidence type="ECO:0000256" key="6">
    <source>
        <dbReference type="ARBA" id="ARBA00022692"/>
    </source>
</evidence>
<dbReference type="CDD" id="cd06261">
    <property type="entry name" value="TM_PBP2"/>
    <property type="match status" value="1"/>
</dbReference>
<keyword evidence="5 9" id="KW-1003">Cell membrane</keyword>
<dbReference type="GO" id="GO:0005886">
    <property type="term" value="C:plasma membrane"/>
    <property type="evidence" value="ECO:0007669"/>
    <property type="project" value="UniProtKB-SubCell"/>
</dbReference>
<evidence type="ECO:0000256" key="2">
    <source>
        <dbReference type="ARBA" id="ARBA00007069"/>
    </source>
</evidence>
<dbReference type="InterPro" id="IPR005672">
    <property type="entry name" value="Phosphate_PstA"/>
</dbReference>
<comment type="similarity">
    <text evidence="2 9">Belongs to the binding-protein-dependent transport system permease family. CysTW subfamily.</text>
</comment>
<evidence type="ECO:0000256" key="10">
    <source>
        <dbReference type="SAM" id="Coils"/>
    </source>
</evidence>
<feature type="domain" description="ABC transmembrane type-1" evidence="11">
    <location>
        <begin position="280"/>
        <end position="512"/>
    </location>
</feature>
<dbReference type="Pfam" id="PF00528">
    <property type="entry name" value="BPD_transp_1"/>
    <property type="match status" value="1"/>
</dbReference>
<keyword evidence="13" id="KW-1185">Reference proteome</keyword>
<accession>A0A550JIM4</accession>
<evidence type="ECO:0000256" key="4">
    <source>
        <dbReference type="ARBA" id="ARBA00022448"/>
    </source>
</evidence>